<organism evidence="2">
    <name type="scientific">Arcella intermedia</name>
    <dbReference type="NCBI Taxonomy" id="1963864"/>
    <lineage>
        <taxon>Eukaryota</taxon>
        <taxon>Amoebozoa</taxon>
        <taxon>Tubulinea</taxon>
        <taxon>Elardia</taxon>
        <taxon>Arcellinida</taxon>
        <taxon>Sphaerothecina</taxon>
        <taxon>Arcellidae</taxon>
        <taxon>Arcella</taxon>
    </lineage>
</organism>
<dbReference type="GO" id="GO:0030145">
    <property type="term" value="F:manganese ion binding"/>
    <property type="evidence" value="ECO:0007669"/>
    <property type="project" value="TreeGrafter"/>
</dbReference>
<dbReference type="GO" id="GO:0047734">
    <property type="term" value="F:CDP-glycerol diphosphatase activity"/>
    <property type="evidence" value="ECO:0007669"/>
    <property type="project" value="TreeGrafter"/>
</dbReference>
<dbReference type="Pfam" id="PF00149">
    <property type="entry name" value="Metallophos"/>
    <property type="match status" value="1"/>
</dbReference>
<dbReference type="InterPro" id="IPR004843">
    <property type="entry name" value="Calcineurin-like_PHP"/>
</dbReference>
<feature type="domain" description="Calcineurin-like phosphoesterase" evidence="1">
    <location>
        <begin position="9"/>
        <end position="256"/>
    </location>
</feature>
<evidence type="ECO:0000313" key="2">
    <source>
        <dbReference type="EMBL" id="NDV34028.1"/>
    </source>
</evidence>
<dbReference type="GO" id="GO:0008663">
    <property type="term" value="F:2',3'-cyclic-nucleotide 2'-phosphodiesterase activity"/>
    <property type="evidence" value="ECO:0007669"/>
    <property type="project" value="TreeGrafter"/>
</dbReference>
<dbReference type="AlphaFoldDB" id="A0A6B2LBD7"/>
<accession>A0A6B2LBD7</accession>
<name>A0A6B2LBD7_9EUKA</name>
<sequence length="311" mass="35626">MEEKCLFSFGAIADVQYADAPDGWDFHKTALRRYRNSLVCLKEAVDCWESGPPIQFVVQLGDLLDGLCRRDPHPIVNMLLKQFKNYDVHNLVGNHELYNFRREEINSILNVNRPVHDSKRAYYEFSPYEGWRFVALDSYDLCTIQEDTKQEALRYLKQYNPNDVDNYGVDWTKGLEGASLKYLPYNGGLSQKQLDWLTEVLARATQNKEKVILLTHIPLAPDSAAPQNILWNSEEALRIVYSFRCVVACLAGHDHKGGYTLDDHGIHHLTFFAPLEVPQDQNAFGTIHVYPNKLLLAGNGLIPSRTLPFRE</sequence>
<dbReference type="PANTHER" id="PTHR16509:SF1">
    <property type="entry name" value="MANGANESE-DEPENDENT ADP-RIBOSE_CDP-ALCOHOL DIPHOSPHATASE"/>
    <property type="match status" value="1"/>
</dbReference>
<proteinExistence type="predicted"/>
<dbReference type="SUPFAM" id="SSF56300">
    <property type="entry name" value="Metallo-dependent phosphatases"/>
    <property type="match status" value="1"/>
</dbReference>
<protein>
    <recommendedName>
        <fullName evidence="1">Calcineurin-like phosphoesterase domain-containing protein</fullName>
    </recommendedName>
</protein>
<dbReference type="Gene3D" id="3.60.21.10">
    <property type="match status" value="1"/>
</dbReference>
<evidence type="ECO:0000259" key="1">
    <source>
        <dbReference type="Pfam" id="PF00149"/>
    </source>
</evidence>
<reference evidence="2" key="1">
    <citation type="journal article" date="2020" name="J. Eukaryot. Microbiol.">
        <title>De novo Sequencing, Assembly and Annotation of the Transcriptome for the Free-Living Testate Amoeba Arcella intermedia.</title>
        <authorList>
            <person name="Ribeiro G.M."/>
            <person name="Porfirio-Sousa A.L."/>
            <person name="Maurer-Alcala X.X."/>
            <person name="Katz L.A."/>
            <person name="Lahr D.J.G."/>
        </authorList>
    </citation>
    <scope>NUCLEOTIDE SEQUENCE</scope>
</reference>
<dbReference type="InterPro" id="IPR029052">
    <property type="entry name" value="Metallo-depent_PP-like"/>
</dbReference>
<dbReference type="EMBL" id="GIBP01005059">
    <property type="protein sequence ID" value="NDV34028.1"/>
    <property type="molecule type" value="Transcribed_RNA"/>
</dbReference>
<dbReference type="GO" id="GO:0047631">
    <property type="term" value="F:ADP-ribose diphosphatase activity"/>
    <property type="evidence" value="ECO:0007669"/>
    <property type="project" value="TreeGrafter"/>
</dbReference>
<dbReference type="PANTHER" id="PTHR16509">
    <property type="match status" value="1"/>
</dbReference>